<dbReference type="Proteomes" id="UP000008792">
    <property type="component" value="Unassembled WGS sequence"/>
</dbReference>
<evidence type="ECO:0000313" key="4">
    <source>
        <dbReference type="Proteomes" id="UP000008792"/>
    </source>
</evidence>
<protein>
    <submittedName>
        <fullName evidence="3">Uncharacterized protein</fullName>
    </submittedName>
</protein>
<dbReference type="STRING" id="7244.B4MCN1"/>
<dbReference type="OrthoDB" id="7737358at2759"/>
<feature type="region of interest" description="Disordered" evidence="1">
    <location>
        <begin position="272"/>
        <end position="310"/>
    </location>
</feature>
<accession>B4MCN1</accession>
<feature type="chain" id="PRO_5002817723" evidence="2">
    <location>
        <begin position="21"/>
        <end position="389"/>
    </location>
</feature>
<evidence type="ECO:0000256" key="1">
    <source>
        <dbReference type="SAM" id="MobiDB-lite"/>
    </source>
</evidence>
<dbReference type="PhylomeDB" id="B4MCN1"/>
<dbReference type="EMBL" id="CH940659">
    <property type="protein sequence ID" value="EDW71419.1"/>
    <property type="molecule type" value="Genomic_DNA"/>
</dbReference>
<dbReference type="AlphaFoldDB" id="B4MCN1"/>
<keyword evidence="4" id="KW-1185">Reference proteome</keyword>
<evidence type="ECO:0000256" key="2">
    <source>
        <dbReference type="SAM" id="SignalP"/>
    </source>
</evidence>
<feature type="signal peptide" evidence="2">
    <location>
        <begin position="1"/>
        <end position="20"/>
    </location>
</feature>
<dbReference type="eggNOG" id="ENOG502T8AX">
    <property type="taxonomic scope" value="Eukaryota"/>
</dbReference>
<sequence length="389" mass="43789">MFARLLKFVLQLALLQCISGRLSVGAKFYGQPSEIIVDNDKPRLNSKLQNALYYNIPVYKLINPSTGNPTAKTTMPMVISEYPSDVLHIARTRLGLKRMDQLPSISELGKLLGTGNADETIKYVRFLMSNDQGIELMKTYLESFDYEQAANDNTPREKDDESDNFTNNADIDVDYDEATSKLNIPTKMKSSNSELEEASSMQRFNEFVKQYSFWPGSSTTPRPLPYKRVLMPPVQPTQQRHGPAMRPVLVRQPLPYHFPVPLRSALMSQPVKSTSMPTLTNSTTNSNRSTHDMKPPHLNTPKQAEMPSPDHVAPHVQQLAQMANISPQVLDQFLQQQPKLAELAKRLSRLPLVQQHSQTIDSQLLLAVKTALFQDENLKSLLGASQTLK</sequence>
<keyword evidence="2" id="KW-0732">Signal</keyword>
<dbReference type="HOGENOM" id="CLU_712253_0_0_1"/>
<evidence type="ECO:0000313" key="3">
    <source>
        <dbReference type="EMBL" id="EDW71419.1"/>
    </source>
</evidence>
<gene>
    <name evidence="3" type="primary">Dvir\GJ19763</name>
    <name evidence="3" type="ORF">Dvir_GJ19763</name>
</gene>
<reference evidence="3 4" key="1">
    <citation type="journal article" date="2007" name="Nature">
        <title>Evolution of genes and genomes on the Drosophila phylogeny.</title>
        <authorList>
            <consortium name="Drosophila 12 Genomes Consortium"/>
            <person name="Clark A.G."/>
            <person name="Eisen M.B."/>
            <person name="Smith D.R."/>
            <person name="Bergman C.M."/>
            <person name="Oliver B."/>
            <person name="Markow T.A."/>
            <person name="Kaufman T.C."/>
            <person name="Kellis M."/>
            <person name="Gelbart W."/>
            <person name="Iyer V.N."/>
            <person name="Pollard D.A."/>
            <person name="Sackton T.B."/>
            <person name="Larracuente A.M."/>
            <person name="Singh N.D."/>
            <person name="Abad J.P."/>
            <person name="Abt D.N."/>
            <person name="Adryan B."/>
            <person name="Aguade M."/>
            <person name="Akashi H."/>
            <person name="Anderson W.W."/>
            <person name="Aquadro C.F."/>
            <person name="Ardell D.H."/>
            <person name="Arguello R."/>
            <person name="Artieri C.G."/>
            <person name="Barbash D.A."/>
            <person name="Barker D."/>
            <person name="Barsanti P."/>
            <person name="Batterham P."/>
            <person name="Batzoglou S."/>
            <person name="Begun D."/>
            <person name="Bhutkar A."/>
            <person name="Blanco E."/>
            <person name="Bosak S.A."/>
            <person name="Bradley R.K."/>
            <person name="Brand A.D."/>
            <person name="Brent M.R."/>
            <person name="Brooks A.N."/>
            <person name="Brown R.H."/>
            <person name="Butlin R.K."/>
            <person name="Caggese C."/>
            <person name="Calvi B.R."/>
            <person name="Bernardo de Carvalho A."/>
            <person name="Caspi A."/>
            <person name="Castrezana S."/>
            <person name="Celniker S.E."/>
            <person name="Chang J.L."/>
            <person name="Chapple C."/>
            <person name="Chatterji S."/>
            <person name="Chinwalla A."/>
            <person name="Civetta A."/>
            <person name="Clifton S.W."/>
            <person name="Comeron J.M."/>
            <person name="Costello J.C."/>
            <person name="Coyne J.A."/>
            <person name="Daub J."/>
            <person name="David R.G."/>
            <person name="Delcher A.L."/>
            <person name="Delehaunty K."/>
            <person name="Do C.B."/>
            <person name="Ebling H."/>
            <person name="Edwards K."/>
            <person name="Eickbush T."/>
            <person name="Evans J.D."/>
            <person name="Filipski A."/>
            <person name="Findeiss S."/>
            <person name="Freyhult E."/>
            <person name="Fulton L."/>
            <person name="Fulton R."/>
            <person name="Garcia A.C."/>
            <person name="Gardiner A."/>
            <person name="Garfield D.A."/>
            <person name="Garvin B.E."/>
            <person name="Gibson G."/>
            <person name="Gilbert D."/>
            <person name="Gnerre S."/>
            <person name="Godfrey J."/>
            <person name="Good R."/>
            <person name="Gotea V."/>
            <person name="Gravely B."/>
            <person name="Greenberg A.J."/>
            <person name="Griffiths-Jones S."/>
            <person name="Gross S."/>
            <person name="Guigo R."/>
            <person name="Gustafson E.A."/>
            <person name="Haerty W."/>
            <person name="Hahn M.W."/>
            <person name="Halligan D.L."/>
            <person name="Halpern A.L."/>
            <person name="Halter G.M."/>
            <person name="Han M.V."/>
            <person name="Heger A."/>
            <person name="Hillier L."/>
            <person name="Hinrichs A.S."/>
            <person name="Holmes I."/>
            <person name="Hoskins R.A."/>
            <person name="Hubisz M.J."/>
            <person name="Hultmark D."/>
            <person name="Huntley M.A."/>
            <person name="Jaffe D.B."/>
            <person name="Jagadeeshan S."/>
            <person name="Jeck W.R."/>
            <person name="Johnson J."/>
            <person name="Jones C.D."/>
            <person name="Jordan W.C."/>
            <person name="Karpen G.H."/>
            <person name="Kataoka E."/>
            <person name="Keightley P.D."/>
            <person name="Kheradpour P."/>
            <person name="Kirkness E.F."/>
            <person name="Koerich L.B."/>
            <person name="Kristiansen K."/>
            <person name="Kudrna D."/>
            <person name="Kulathinal R.J."/>
            <person name="Kumar S."/>
            <person name="Kwok R."/>
            <person name="Lander E."/>
            <person name="Langley C.H."/>
            <person name="Lapoint R."/>
            <person name="Lazzaro B.P."/>
            <person name="Lee S.J."/>
            <person name="Levesque L."/>
            <person name="Li R."/>
            <person name="Lin C.F."/>
            <person name="Lin M.F."/>
            <person name="Lindblad-Toh K."/>
            <person name="Llopart A."/>
            <person name="Long M."/>
            <person name="Low L."/>
            <person name="Lozovsky E."/>
            <person name="Lu J."/>
            <person name="Luo M."/>
            <person name="Machado C.A."/>
            <person name="Makalowski W."/>
            <person name="Marzo M."/>
            <person name="Matsuda M."/>
            <person name="Matzkin L."/>
            <person name="McAllister B."/>
            <person name="McBride C.S."/>
            <person name="McKernan B."/>
            <person name="McKernan K."/>
            <person name="Mendez-Lago M."/>
            <person name="Minx P."/>
            <person name="Mollenhauer M.U."/>
            <person name="Montooth K."/>
            <person name="Mount S.M."/>
            <person name="Mu X."/>
            <person name="Myers E."/>
            <person name="Negre B."/>
            <person name="Newfeld S."/>
            <person name="Nielsen R."/>
            <person name="Noor M.A."/>
            <person name="O'Grady P."/>
            <person name="Pachter L."/>
            <person name="Papaceit M."/>
            <person name="Parisi M.J."/>
            <person name="Parisi M."/>
            <person name="Parts L."/>
            <person name="Pedersen J.S."/>
            <person name="Pesole G."/>
            <person name="Phillippy A.M."/>
            <person name="Ponting C.P."/>
            <person name="Pop M."/>
            <person name="Porcelli D."/>
            <person name="Powell J.R."/>
            <person name="Prohaska S."/>
            <person name="Pruitt K."/>
            <person name="Puig M."/>
            <person name="Quesneville H."/>
            <person name="Ram K.R."/>
            <person name="Rand D."/>
            <person name="Rasmussen M.D."/>
            <person name="Reed L.K."/>
            <person name="Reenan R."/>
            <person name="Reily A."/>
            <person name="Remington K.A."/>
            <person name="Rieger T.T."/>
            <person name="Ritchie M.G."/>
            <person name="Robin C."/>
            <person name="Rogers Y.H."/>
            <person name="Rohde C."/>
            <person name="Rozas J."/>
            <person name="Rubenfield M.J."/>
            <person name="Ruiz A."/>
            <person name="Russo S."/>
            <person name="Salzberg S.L."/>
            <person name="Sanchez-Gracia A."/>
            <person name="Saranga D.J."/>
            <person name="Sato H."/>
            <person name="Schaeffer S.W."/>
            <person name="Schatz M.C."/>
            <person name="Schlenke T."/>
            <person name="Schwartz R."/>
            <person name="Segarra C."/>
            <person name="Singh R.S."/>
            <person name="Sirot L."/>
            <person name="Sirota M."/>
            <person name="Sisneros N.B."/>
            <person name="Smith C.D."/>
            <person name="Smith T.F."/>
            <person name="Spieth J."/>
            <person name="Stage D.E."/>
            <person name="Stark A."/>
            <person name="Stephan W."/>
            <person name="Strausberg R.L."/>
            <person name="Strempel S."/>
            <person name="Sturgill D."/>
            <person name="Sutton G."/>
            <person name="Sutton G.G."/>
            <person name="Tao W."/>
            <person name="Teichmann S."/>
            <person name="Tobari Y.N."/>
            <person name="Tomimura Y."/>
            <person name="Tsolas J.M."/>
            <person name="Valente V.L."/>
            <person name="Venter E."/>
            <person name="Venter J.C."/>
            <person name="Vicario S."/>
            <person name="Vieira F.G."/>
            <person name="Vilella A.J."/>
            <person name="Villasante A."/>
            <person name="Walenz B."/>
            <person name="Wang J."/>
            <person name="Wasserman M."/>
            <person name="Watts T."/>
            <person name="Wilson D."/>
            <person name="Wilson R.K."/>
            <person name="Wing R.A."/>
            <person name="Wolfner M.F."/>
            <person name="Wong A."/>
            <person name="Wong G.K."/>
            <person name="Wu C.I."/>
            <person name="Wu G."/>
            <person name="Yamamoto D."/>
            <person name="Yang H.P."/>
            <person name="Yang S.P."/>
            <person name="Yorke J.A."/>
            <person name="Yoshida K."/>
            <person name="Zdobnov E."/>
            <person name="Zhang P."/>
            <person name="Zhang Y."/>
            <person name="Zimin A.V."/>
            <person name="Baldwin J."/>
            <person name="Abdouelleil A."/>
            <person name="Abdulkadir J."/>
            <person name="Abebe A."/>
            <person name="Abera B."/>
            <person name="Abreu J."/>
            <person name="Acer S.C."/>
            <person name="Aftuck L."/>
            <person name="Alexander A."/>
            <person name="An P."/>
            <person name="Anderson E."/>
            <person name="Anderson S."/>
            <person name="Arachi H."/>
            <person name="Azer M."/>
            <person name="Bachantsang P."/>
            <person name="Barry A."/>
            <person name="Bayul T."/>
            <person name="Berlin A."/>
            <person name="Bessette D."/>
            <person name="Bloom T."/>
            <person name="Blye J."/>
            <person name="Boguslavskiy L."/>
            <person name="Bonnet C."/>
            <person name="Boukhgalter B."/>
            <person name="Bourzgui I."/>
            <person name="Brown A."/>
            <person name="Cahill P."/>
            <person name="Channer S."/>
            <person name="Cheshatsang Y."/>
            <person name="Chuda L."/>
            <person name="Citroen M."/>
            <person name="Collymore A."/>
            <person name="Cooke P."/>
            <person name="Costello M."/>
            <person name="D'Aco K."/>
            <person name="Daza R."/>
            <person name="De Haan G."/>
            <person name="DeGray S."/>
            <person name="DeMaso C."/>
            <person name="Dhargay N."/>
            <person name="Dooley K."/>
            <person name="Dooley E."/>
            <person name="Doricent M."/>
            <person name="Dorje P."/>
            <person name="Dorjee K."/>
            <person name="Dupes A."/>
            <person name="Elong R."/>
            <person name="Falk J."/>
            <person name="Farina A."/>
            <person name="Faro S."/>
            <person name="Ferguson D."/>
            <person name="Fisher S."/>
            <person name="Foley C.D."/>
            <person name="Franke A."/>
            <person name="Friedrich D."/>
            <person name="Gadbois L."/>
            <person name="Gearin G."/>
            <person name="Gearin C.R."/>
            <person name="Giannoukos G."/>
            <person name="Goode T."/>
            <person name="Graham J."/>
            <person name="Grandbois E."/>
            <person name="Grewal S."/>
            <person name="Gyaltsen K."/>
            <person name="Hafez N."/>
            <person name="Hagos B."/>
            <person name="Hall J."/>
            <person name="Henson C."/>
            <person name="Hollinger A."/>
            <person name="Honan T."/>
            <person name="Huard M.D."/>
            <person name="Hughes L."/>
            <person name="Hurhula B."/>
            <person name="Husby M.E."/>
            <person name="Kamat A."/>
            <person name="Kanga B."/>
            <person name="Kashin S."/>
            <person name="Khazanovich D."/>
            <person name="Kisner P."/>
            <person name="Lance K."/>
            <person name="Lara M."/>
            <person name="Lee W."/>
            <person name="Lennon N."/>
            <person name="Letendre F."/>
            <person name="LeVine R."/>
            <person name="Lipovsky A."/>
            <person name="Liu X."/>
            <person name="Liu J."/>
            <person name="Liu S."/>
            <person name="Lokyitsang T."/>
            <person name="Lokyitsang Y."/>
            <person name="Lubonja R."/>
            <person name="Lui A."/>
            <person name="MacDonald P."/>
            <person name="Magnisalis V."/>
            <person name="Maru K."/>
            <person name="Matthews C."/>
            <person name="McCusker W."/>
            <person name="McDonough S."/>
            <person name="Mehta T."/>
            <person name="Meldrim J."/>
            <person name="Meneus L."/>
            <person name="Mihai O."/>
            <person name="Mihalev A."/>
            <person name="Mihova T."/>
            <person name="Mittelman R."/>
            <person name="Mlenga V."/>
            <person name="Montmayeur A."/>
            <person name="Mulrain L."/>
            <person name="Navidi A."/>
            <person name="Naylor J."/>
            <person name="Negash T."/>
            <person name="Nguyen T."/>
            <person name="Nguyen N."/>
            <person name="Nicol R."/>
            <person name="Norbu C."/>
            <person name="Norbu N."/>
            <person name="Novod N."/>
            <person name="O'Neill B."/>
            <person name="Osman S."/>
            <person name="Markiewicz E."/>
            <person name="Oyono O.L."/>
            <person name="Patti C."/>
            <person name="Phunkhang P."/>
            <person name="Pierre F."/>
            <person name="Priest M."/>
            <person name="Raghuraman S."/>
            <person name="Rege F."/>
            <person name="Reyes R."/>
            <person name="Rise C."/>
            <person name="Rogov P."/>
            <person name="Ross K."/>
            <person name="Ryan E."/>
            <person name="Settipalli S."/>
            <person name="Shea T."/>
            <person name="Sherpa N."/>
            <person name="Shi L."/>
            <person name="Shih D."/>
            <person name="Sparrow T."/>
            <person name="Spaulding J."/>
            <person name="Stalker J."/>
            <person name="Stange-Thomann N."/>
            <person name="Stavropoulos S."/>
            <person name="Stone C."/>
            <person name="Strader C."/>
            <person name="Tesfaye S."/>
            <person name="Thomson T."/>
            <person name="Thoulutsang Y."/>
            <person name="Thoulutsang D."/>
            <person name="Topham K."/>
            <person name="Topping I."/>
            <person name="Tsamla T."/>
            <person name="Vassiliev H."/>
            <person name="Vo A."/>
            <person name="Wangchuk T."/>
            <person name="Wangdi T."/>
            <person name="Weiand M."/>
            <person name="Wilkinson J."/>
            <person name="Wilson A."/>
            <person name="Yadav S."/>
            <person name="Young G."/>
            <person name="Yu Q."/>
            <person name="Zembek L."/>
            <person name="Zhong D."/>
            <person name="Zimmer A."/>
            <person name="Zwirko Z."/>
            <person name="Jaffe D.B."/>
            <person name="Alvarez P."/>
            <person name="Brockman W."/>
            <person name="Butler J."/>
            <person name="Chin C."/>
            <person name="Gnerre S."/>
            <person name="Grabherr M."/>
            <person name="Kleber M."/>
            <person name="Mauceli E."/>
            <person name="MacCallum I."/>
        </authorList>
    </citation>
    <scope>NUCLEOTIDE SEQUENCE [LARGE SCALE GENOMIC DNA]</scope>
    <source>
        <strain evidence="4">Tucson 15010-1051.87</strain>
    </source>
</reference>
<proteinExistence type="predicted"/>
<dbReference type="KEGG" id="dvi:6635335"/>
<organism evidence="3 4">
    <name type="scientific">Drosophila virilis</name>
    <name type="common">Fruit fly</name>
    <dbReference type="NCBI Taxonomy" id="7244"/>
    <lineage>
        <taxon>Eukaryota</taxon>
        <taxon>Metazoa</taxon>
        <taxon>Ecdysozoa</taxon>
        <taxon>Arthropoda</taxon>
        <taxon>Hexapoda</taxon>
        <taxon>Insecta</taxon>
        <taxon>Pterygota</taxon>
        <taxon>Neoptera</taxon>
        <taxon>Endopterygota</taxon>
        <taxon>Diptera</taxon>
        <taxon>Brachycera</taxon>
        <taxon>Muscomorpha</taxon>
        <taxon>Ephydroidea</taxon>
        <taxon>Drosophilidae</taxon>
        <taxon>Drosophila</taxon>
    </lineage>
</organism>
<dbReference type="OMA" id="YYNIPVY"/>
<name>B4MCN1_DROVI</name>
<feature type="compositionally biased region" description="Low complexity" evidence="1">
    <location>
        <begin position="273"/>
        <end position="288"/>
    </location>
</feature>
<dbReference type="InParanoid" id="B4MCN1"/>
<dbReference type="FunCoup" id="B4MCN1">
    <property type="interactions" value="1"/>
</dbReference>